<evidence type="ECO:0000259" key="4">
    <source>
        <dbReference type="Pfam" id="PF00350"/>
    </source>
</evidence>
<keyword evidence="1" id="KW-0175">Coiled coil</keyword>
<feature type="domain" description="Dynamin N-terminal" evidence="4">
    <location>
        <begin position="357"/>
        <end position="593"/>
    </location>
</feature>
<evidence type="ECO:0000256" key="2">
    <source>
        <dbReference type="SAM" id="MobiDB-lite"/>
    </source>
</evidence>
<dbReference type="Pfam" id="PF24564">
    <property type="entry name" value="DUF7605"/>
    <property type="match status" value="1"/>
</dbReference>
<feature type="compositionally biased region" description="Basic residues" evidence="2">
    <location>
        <begin position="703"/>
        <end position="720"/>
    </location>
</feature>
<dbReference type="SUPFAM" id="SSF52540">
    <property type="entry name" value="P-loop containing nucleoside triphosphate hydrolases"/>
    <property type="match status" value="1"/>
</dbReference>
<accession>A0A4U6XI29</accession>
<dbReference type="Pfam" id="PF00350">
    <property type="entry name" value="Dynamin_N"/>
    <property type="match status" value="1"/>
</dbReference>
<dbReference type="PANTHER" id="PTHR36681:SF3">
    <property type="entry name" value="NUCLEAR GTPASE, GERMINAL CENTER-ASSOCIATED, TANDEM DUPLICATE 3"/>
    <property type="match status" value="1"/>
</dbReference>
<dbReference type="Proteomes" id="UP000310108">
    <property type="component" value="Unassembled WGS sequence"/>
</dbReference>
<feature type="compositionally biased region" description="Basic and acidic residues" evidence="2">
    <location>
        <begin position="737"/>
        <end position="756"/>
    </location>
</feature>
<dbReference type="OrthoDB" id="3598281at2759"/>
<dbReference type="InterPro" id="IPR027417">
    <property type="entry name" value="P-loop_NTPase"/>
</dbReference>
<gene>
    <name evidence="6" type="primary">NUGGC</name>
    <name evidence="6" type="ORF">CTA1_1246</name>
</gene>
<dbReference type="Gene3D" id="3.40.50.300">
    <property type="entry name" value="P-loop containing nucleotide triphosphate hydrolases"/>
    <property type="match status" value="1"/>
</dbReference>
<evidence type="ECO:0000256" key="3">
    <source>
        <dbReference type="SAM" id="SignalP"/>
    </source>
</evidence>
<feature type="coiled-coil region" evidence="1">
    <location>
        <begin position="642"/>
        <end position="676"/>
    </location>
</feature>
<feature type="signal peptide" evidence="3">
    <location>
        <begin position="1"/>
        <end position="18"/>
    </location>
</feature>
<feature type="compositionally biased region" description="Acidic residues" evidence="2">
    <location>
        <begin position="725"/>
        <end position="736"/>
    </location>
</feature>
<feature type="compositionally biased region" description="Acidic residues" evidence="2">
    <location>
        <begin position="1268"/>
        <end position="1278"/>
    </location>
</feature>
<keyword evidence="3" id="KW-0732">Signal</keyword>
<feature type="coiled-coil region" evidence="1">
    <location>
        <begin position="757"/>
        <end position="795"/>
    </location>
</feature>
<organism evidence="6 7">
    <name type="scientific">Colletotrichum tanaceti</name>
    <dbReference type="NCBI Taxonomy" id="1306861"/>
    <lineage>
        <taxon>Eukaryota</taxon>
        <taxon>Fungi</taxon>
        <taxon>Dikarya</taxon>
        <taxon>Ascomycota</taxon>
        <taxon>Pezizomycotina</taxon>
        <taxon>Sordariomycetes</taxon>
        <taxon>Hypocreomycetidae</taxon>
        <taxon>Glomerellales</taxon>
        <taxon>Glomerellaceae</taxon>
        <taxon>Colletotrichum</taxon>
        <taxon>Colletotrichum destructivum species complex</taxon>
    </lineage>
</organism>
<dbReference type="STRING" id="1306861.A0A4U6XI29"/>
<feature type="region of interest" description="Disordered" evidence="2">
    <location>
        <begin position="252"/>
        <end position="301"/>
    </location>
</feature>
<dbReference type="PANTHER" id="PTHR36681">
    <property type="entry name" value="NUCLEAR GTPASE, GERMINAL CENTER-ASSOCIATED, TANDEM DUPLICATE 3"/>
    <property type="match status" value="1"/>
</dbReference>
<evidence type="ECO:0000256" key="1">
    <source>
        <dbReference type="SAM" id="Coils"/>
    </source>
</evidence>
<protein>
    <submittedName>
        <fullName evidence="6">Nuclear GTPase SLIP-GC</fullName>
    </submittedName>
</protein>
<dbReference type="InterPro" id="IPR056024">
    <property type="entry name" value="DUF7605"/>
</dbReference>
<reference evidence="6 7" key="1">
    <citation type="journal article" date="2019" name="PLoS ONE">
        <title>Comparative genome analysis indicates high evolutionary potential of pathogenicity genes in Colletotrichum tanaceti.</title>
        <authorList>
            <person name="Lelwala R.V."/>
            <person name="Korhonen P.K."/>
            <person name="Young N.D."/>
            <person name="Scott J.B."/>
            <person name="Ades P.A."/>
            <person name="Gasser R.B."/>
            <person name="Taylor P.W.J."/>
        </authorList>
    </citation>
    <scope>NUCLEOTIDE SEQUENCE [LARGE SCALE GENOMIC DNA]</scope>
    <source>
        <strain evidence="6">BRIP57314</strain>
    </source>
</reference>
<name>A0A4U6XI29_9PEZI</name>
<sequence length="1303" mass="144202">MIASILLTSLVAAGSAHAMVAAGSWNIRADFSGCDAKPPLEVILQDNSTRGPDSLPAPGIAEFKIKSPFAGSLFIKPAGSAGLGSANEPQQVAIDVYEKRRTDIPGHADIWAKAKVIPGKKGQVASVADIWWDTRDVTEAELAFVREQLKLDKEVEVTTFVDAGTLKVFYMLPTKMAGIKAEKAERSLNSLPMTPDTMLQQSVRAAVSSPHDTAPLSAATMASNTPLRAIKFEHEDAHTHVKQEMNYEEYQAAMGPNTPPHDAPGSALDPAPDPAGNLEQDPREEDPREEESHLLEQWTATASPDDLEKVVATGMQLLQDLKAPLSFTAPLPETQASAWLQAINDLQTRSQPSRTIVGVVGNTGAGKSSVINALLDEERLLPTNCLRACTASPTEISYNHSQDPEELYRSEIEFISPEDWQKELKTLFTDLIDDSGNISRDCTNEDSEAGIAYAKIRSVYPSKTKEMIAKSTPERLANEAAVARVLGTVKKLKATTAKDLYASMQRYVDSKEKNPHTKKDVSMEFWPLIKVVRIFTKATALSTGAVIVDLPGVQDSNAARAAVAQNYMKTCSGLWIVAPINRAVDDKTAKSLLGDSFKRQLKYDGIYSAVTFICSKTDDISVTEAAESLDIESNISESWAEIESLRRKIRDLKEALSNAKDEKSDLVDSLEQIDSDWDKWDDLAVRQSAGEVVYAPSGSSEKSKKRKRGASTFKSRKNHHRSSDSDDSSDDSDSNSDSDKENNPDMENRQPLTEDKIQEKQAELKMLKKEVRQSRKEVDAKISDIRQEMKKVQSEQERLLGMVKSVCIQGRNGYSKGAIQRDFALGIKELDQEAAIEEDENQFNPDEDIRDYDEVARNLPVFCVSSRAYQNMRGRLRKDDFNNDGFRNVEDTEIPQLQQHAKKLTESGRAATCRRFLNEMCQLLNSMKMWAANDGSQSVLSDREQRKEEMGLRARLSALEKAFAEAVDQCVTAIKDALSESIYDFFDEIIPTASNAAVPTATNWGMHRNEGGMFWATYKATCRRSGVFTNASGPHDMNADLLEPITRGLAGGWERAFQRRLPQALASFAMNARLLLENFHRDAIAPSQQRGNNFTGINMLSNQLRTHTTRLKEIPPMLHAIAQELQRDANRGFHPVIQEEMQPAYDICVAECGTGSYVRMKSHMVNHVETYRDSMFRHATDSVKEQLQTLCSRIQDVMSAQVQDIYNLLARDYLAVIAGIDSVVKPNGVPRAERLLRAEMHLMLEKTDRWFTRADSTYSSEAAVASGEDSDPFADEAGADAGDLAAAPSGEGGVMAIKREPIH</sequence>
<comment type="caution">
    <text evidence="6">The sequence shown here is derived from an EMBL/GenBank/DDBJ whole genome shotgun (WGS) entry which is preliminary data.</text>
</comment>
<feature type="domain" description="DUF7605" evidence="5">
    <location>
        <begin position="1011"/>
        <end position="1170"/>
    </location>
</feature>
<evidence type="ECO:0000313" key="7">
    <source>
        <dbReference type="Proteomes" id="UP000310108"/>
    </source>
</evidence>
<feature type="chain" id="PRO_5020276196" evidence="3">
    <location>
        <begin position="19"/>
        <end position="1303"/>
    </location>
</feature>
<evidence type="ECO:0000259" key="5">
    <source>
        <dbReference type="Pfam" id="PF24564"/>
    </source>
</evidence>
<proteinExistence type="predicted"/>
<dbReference type="EMBL" id="PJEX01000108">
    <property type="protein sequence ID" value="TKW55183.1"/>
    <property type="molecule type" value="Genomic_DNA"/>
</dbReference>
<evidence type="ECO:0000313" key="6">
    <source>
        <dbReference type="EMBL" id="TKW55183.1"/>
    </source>
</evidence>
<feature type="region of interest" description="Disordered" evidence="2">
    <location>
        <begin position="693"/>
        <end position="756"/>
    </location>
</feature>
<feature type="region of interest" description="Disordered" evidence="2">
    <location>
        <begin position="1262"/>
        <end position="1303"/>
    </location>
</feature>
<dbReference type="InterPro" id="IPR045063">
    <property type="entry name" value="Dynamin_N"/>
</dbReference>
<keyword evidence="7" id="KW-1185">Reference proteome</keyword>